<dbReference type="EMBL" id="LSDK01000111">
    <property type="protein sequence ID" value="KXB74858.1"/>
    <property type="molecule type" value="Genomic_DNA"/>
</dbReference>
<dbReference type="AlphaFoldDB" id="A0A134B4I4"/>
<proteinExistence type="predicted"/>
<evidence type="ECO:0000313" key="1">
    <source>
        <dbReference type="EMBL" id="KXB74858.1"/>
    </source>
</evidence>
<protein>
    <submittedName>
        <fullName evidence="1">Uncharacterized protein</fullName>
    </submittedName>
</protein>
<accession>A0A134B4I4</accession>
<dbReference type="PATRIC" id="fig|322095.3.peg.1579"/>
<comment type="caution">
    <text evidence="1">The sequence shown here is derived from an EMBL/GenBank/DDBJ whole genome shotgun (WGS) entry which is preliminary data.</text>
</comment>
<reference evidence="2" key="1">
    <citation type="submission" date="2016-01" db="EMBL/GenBank/DDBJ databases">
        <authorList>
            <person name="Mitreva M."/>
            <person name="Pepin K.H."/>
            <person name="Mihindukulasuriya K.A."/>
            <person name="Fulton R."/>
            <person name="Fronick C."/>
            <person name="O'Laughlin M."/>
            <person name="Miner T."/>
            <person name="Herter B."/>
            <person name="Rosa B.A."/>
            <person name="Cordes M."/>
            <person name="Tomlinson C."/>
            <person name="Wollam A."/>
            <person name="Palsikar V.B."/>
            <person name="Mardis E.R."/>
            <person name="Wilson R.K."/>
        </authorList>
    </citation>
    <scope>NUCLEOTIDE SEQUENCE [LARGE SCALE GENOMIC DNA]</scope>
    <source>
        <strain evidence="2">KA00683</strain>
    </source>
</reference>
<sequence length="75" mass="8450">MHPILSSPSPPQLSILYSKEIEDEIRKRQTIFAPSEAIVFTYGAITSSSVRSLFAASPTRLERGLYYKDQPYALD</sequence>
<keyword evidence="2" id="KW-1185">Reference proteome</keyword>
<gene>
    <name evidence="1" type="ORF">HMPREF3185_01604</name>
</gene>
<organism evidence="1 2">
    <name type="scientific">Porphyromonas somerae</name>
    <dbReference type="NCBI Taxonomy" id="322095"/>
    <lineage>
        <taxon>Bacteria</taxon>
        <taxon>Pseudomonadati</taxon>
        <taxon>Bacteroidota</taxon>
        <taxon>Bacteroidia</taxon>
        <taxon>Bacteroidales</taxon>
        <taxon>Porphyromonadaceae</taxon>
        <taxon>Porphyromonas</taxon>
    </lineage>
</organism>
<name>A0A134B4I4_9PORP</name>
<evidence type="ECO:0000313" key="2">
    <source>
        <dbReference type="Proteomes" id="UP000070224"/>
    </source>
</evidence>
<dbReference type="Proteomes" id="UP000070224">
    <property type="component" value="Unassembled WGS sequence"/>
</dbReference>